<reference evidence="3 4" key="1">
    <citation type="submission" date="2016-10" db="EMBL/GenBank/DDBJ databases">
        <authorList>
            <person name="de Groot N.N."/>
        </authorList>
    </citation>
    <scope>NUCLEOTIDE SEQUENCE [LARGE SCALE GENOMIC DNA]</scope>
    <source>
        <strain evidence="3 4">DSM 25186</strain>
    </source>
</reference>
<dbReference type="AlphaFoldDB" id="A0A1G9PBU9"/>
<evidence type="ECO:0000259" key="2">
    <source>
        <dbReference type="Pfam" id="PF06439"/>
    </source>
</evidence>
<proteinExistence type="predicted"/>
<dbReference type="Proteomes" id="UP000198510">
    <property type="component" value="Unassembled WGS sequence"/>
</dbReference>
<dbReference type="PROSITE" id="PS51257">
    <property type="entry name" value="PROKAR_LIPOPROTEIN"/>
    <property type="match status" value="1"/>
</dbReference>
<dbReference type="RefSeq" id="WP_089685666.1">
    <property type="nucleotide sequence ID" value="NZ_FNFO01000009.1"/>
</dbReference>
<evidence type="ECO:0000313" key="3">
    <source>
        <dbReference type="EMBL" id="SDL96194.1"/>
    </source>
</evidence>
<dbReference type="OrthoDB" id="949239at2"/>
<dbReference type="GO" id="GO:0016787">
    <property type="term" value="F:hydrolase activity"/>
    <property type="evidence" value="ECO:0007669"/>
    <property type="project" value="InterPro"/>
</dbReference>
<dbReference type="STRING" id="1075417.SAMN05421823_109144"/>
<evidence type="ECO:0000256" key="1">
    <source>
        <dbReference type="SAM" id="MobiDB-lite"/>
    </source>
</evidence>
<dbReference type="EMBL" id="FNFO01000009">
    <property type="protein sequence ID" value="SDL96194.1"/>
    <property type="molecule type" value="Genomic_DNA"/>
</dbReference>
<dbReference type="Gene3D" id="2.60.120.560">
    <property type="entry name" value="Exo-inulinase, domain 1"/>
    <property type="match status" value="1"/>
</dbReference>
<keyword evidence="4" id="KW-1185">Reference proteome</keyword>
<feature type="domain" description="3-keto-alpha-glucoside-1,2-lyase/3-keto-2-hydroxy-glucal hydratase" evidence="2">
    <location>
        <begin position="48"/>
        <end position="227"/>
    </location>
</feature>
<name>A0A1G9PBU9_9BACT</name>
<sequence>MAYFLKSAFVLSTSVLLLTGCNDSSSSTSATAEDSTARTSTTATAEAEWIPLFDGTSLAGWKVNEHPATFTVEDGSIVAHGERAHLFYDGPVMDHTFKNFELKAEVMTTPGSNSGVYFHTQYQDEGWPSNGYEVQVNNSHPDPRRTASLYAIDDVAEPASPDNQWFTLYIKVDGTHIVTEVDGKPMVDYTQPDSVDTTTGRGLAQGTFALQGHDPESKVYFRSVMVRPLP</sequence>
<evidence type="ECO:0000313" key="4">
    <source>
        <dbReference type="Proteomes" id="UP000198510"/>
    </source>
</evidence>
<gene>
    <name evidence="3" type="ORF">SAMN05421823_109144</name>
</gene>
<organism evidence="3 4">
    <name type="scientific">Catalinimonas alkaloidigena</name>
    <dbReference type="NCBI Taxonomy" id="1075417"/>
    <lineage>
        <taxon>Bacteria</taxon>
        <taxon>Pseudomonadati</taxon>
        <taxon>Bacteroidota</taxon>
        <taxon>Cytophagia</taxon>
        <taxon>Cytophagales</taxon>
        <taxon>Catalimonadaceae</taxon>
        <taxon>Catalinimonas</taxon>
    </lineage>
</organism>
<protein>
    <recommendedName>
        <fullName evidence="2">3-keto-alpha-glucoside-1,2-lyase/3-keto-2-hydroxy-glucal hydratase domain-containing protein</fullName>
    </recommendedName>
</protein>
<dbReference type="Pfam" id="PF06439">
    <property type="entry name" value="3keto-disac_hyd"/>
    <property type="match status" value="1"/>
</dbReference>
<accession>A0A1G9PBU9</accession>
<feature type="region of interest" description="Disordered" evidence="1">
    <location>
        <begin position="24"/>
        <end position="43"/>
    </location>
</feature>
<dbReference type="InterPro" id="IPR010496">
    <property type="entry name" value="AL/BT2_dom"/>
</dbReference>